<sequence>MNRLKYSLIAIFAFGSLAVFGQKSTGAAQFPELTPDVRGVGMGNSGVAATANAFSIYRNAAKSIFSTQKAEIGYSFTPWLRELSKGSNLHGVAGYWNLDEKQGITAGFRWFNHSETNIWDKEGNDAGTFTPKDWSVDVGYARKLTDDLSVGATARFIRSDMSGLDKDDVANAVAFDLGLYYRRNFENWEQSQWAVGLQASNFGTKIDYGYGKYDQASKVAAGGMIDHVFTDKHRLQGTLDVACQVLPNTNWGGSVGVEYTLLQIVAIRGGYHYGEQDNKLQRYGTLGCGVGCHHIKADFAYLIPEKDSLLKNTWQVALSIDLGLFKR</sequence>
<dbReference type="EMBL" id="JAKNDN010000015">
    <property type="protein sequence ID" value="MCG4960004.1"/>
    <property type="molecule type" value="Genomic_DNA"/>
</dbReference>
<gene>
    <name evidence="4" type="ORF">DWW24_14905</name>
    <name evidence="5" type="ORF">DXA53_12410</name>
    <name evidence="3" type="ORF">L0P03_09100</name>
</gene>
<dbReference type="Gene3D" id="2.40.160.60">
    <property type="entry name" value="Outer membrane protein transport protein (OMPP1/FadL/TodX)"/>
    <property type="match status" value="1"/>
</dbReference>
<dbReference type="GeneID" id="61274991"/>
<reference evidence="6 7" key="1">
    <citation type="submission" date="2018-08" db="EMBL/GenBank/DDBJ databases">
        <title>A genome reference for cultivated species of the human gut microbiota.</title>
        <authorList>
            <person name="Zou Y."/>
            <person name="Xue W."/>
            <person name="Luo G."/>
        </authorList>
    </citation>
    <scope>NUCLEOTIDE SEQUENCE [LARGE SCALE GENOMIC DNA]</scope>
    <source>
        <strain evidence="4 6">AF14-6AC</strain>
        <strain evidence="5 7">OF03-11</strain>
    </source>
</reference>
<name>A0A413IAG0_9BACT</name>
<dbReference type="NCBIfam" id="NF033709">
    <property type="entry name" value="PorV_fam"/>
    <property type="match status" value="1"/>
</dbReference>
<accession>A0A413IAG0</accession>
<evidence type="ECO:0000313" key="6">
    <source>
        <dbReference type="Proteomes" id="UP000283426"/>
    </source>
</evidence>
<keyword evidence="1" id="KW-0732">Signal</keyword>
<feature type="domain" description="Type IX secretion system protein PorV" evidence="2">
    <location>
        <begin position="25"/>
        <end position="247"/>
    </location>
</feature>
<dbReference type="RefSeq" id="WP_013611982.1">
    <property type="nucleotide sequence ID" value="NZ_JADMSC010000003.1"/>
</dbReference>
<evidence type="ECO:0000313" key="7">
    <source>
        <dbReference type="Proteomes" id="UP000284434"/>
    </source>
</evidence>
<comment type="caution">
    <text evidence="5">The sequence shown here is derived from an EMBL/GenBank/DDBJ whole genome shotgun (WGS) entry which is preliminary data.</text>
</comment>
<dbReference type="AlphaFoldDB" id="A0A413IAG0"/>
<evidence type="ECO:0000313" key="5">
    <source>
        <dbReference type="EMBL" id="RGY05569.1"/>
    </source>
</evidence>
<evidence type="ECO:0000259" key="2">
    <source>
        <dbReference type="Pfam" id="PF19572"/>
    </source>
</evidence>
<evidence type="ECO:0000313" key="3">
    <source>
        <dbReference type="EMBL" id="MCG4960004.1"/>
    </source>
</evidence>
<dbReference type="Proteomes" id="UP000283426">
    <property type="component" value="Unassembled WGS sequence"/>
</dbReference>
<dbReference type="Proteomes" id="UP001199750">
    <property type="component" value="Unassembled WGS sequence"/>
</dbReference>
<dbReference type="EMBL" id="QRYW01000034">
    <property type="protein sequence ID" value="RGV21685.1"/>
    <property type="molecule type" value="Genomic_DNA"/>
</dbReference>
<dbReference type="OMA" id="YGSAMIN"/>
<dbReference type="Proteomes" id="UP000284434">
    <property type="component" value="Unassembled WGS sequence"/>
</dbReference>
<dbReference type="Pfam" id="PF19572">
    <property type="entry name" value="PorV"/>
    <property type="match status" value="1"/>
</dbReference>
<evidence type="ECO:0000256" key="1">
    <source>
        <dbReference type="SAM" id="SignalP"/>
    </source>
</evidence>
<organism evidence="5 7">
    <name type="scientific">Odoribacter splanchnicus</name>
    <dbReference type="NCBI Taxonomy" id="28118"/>
    <lineage>
        <taxon>Bacteria</taxon>
        <taxon>Pseudomonadati</taxon>
        <taxon>Bacteroidota</taxon>
        <taxon>Bacteroidia</taxon>
        <taxon>Bacteroidales</taxon>
        <taxon>Odoribacteraceae</taxon>
        <taxon>Odoribacter</taxon>
    </lineage>
</organism>
<dbReference type="SUPFAM" id="SSF56935">
    <property type="entry name" value="Porins"/>
    <property type="match status" value="1"/>
</dbReference>
<dbReference type="EMBL" id="QSCO01000017">
    <property type="protein sequence ID" value="RGY05569.1"/>
    <property type="molecule type" value="Genomic_DNA"/>
</dbReference>
<protein>
    <submittedName>
        <fullName evidence="3">PorV/PorQ family protein</fullName>
    </submittedName>
</protein>
<dbReference type="InterPro" id="IPR045741">
    <property type="entry name" value="PorV"/>
</dbReference>
<feature type="signal peptide" evidence="1">
    <location>
        <begin position="1"/>
        <end position="21"/>
    </location>
</feature>
<evidence type="ECO:0000313" key="4">
    <source>
        <dbReference type="EMBL" id="RGV21685.1"/>
    </source>
</evidence>
<feature type="chain" id="PRO_5042714011" evidence="1">
    <location>
        <begin position="22"/>
        <end position="327"/>
    </location>
</feature>
<proteinExistence type="predicted"/>
<reference evidence="3" key="2">
    <citation type="submission" date="2022-01" db="EMBL/GenBank/DDBJ databases">
        <title>Collection of gut derived symbiotic bacterial strains cultured from healthy donors.</title>
        <authorList>
            <person name="Lin H."/>
            <person name="Kohout C."/>
            <person name="Waligurski E."/>
            <person name="Pamer E.G."/>
        </authorList>
    </citation>
    <scope>NUCLEOTIDE SEQUENCE</scope>
    <source>
        <strain evidence="3">DFI.1.149</strain>
    </source>
</reference>